<dbReference type="EMBL" id="LQPC01000009">
    <property type="protein sequence ID" value="ORV92496.1"/>
    <property type="molecule type" value="Genomic_DNA"/>
</dbReference>
<proteinExistence type="predicted"/>
<organism evidence="2 3">
    <name type="scientific">Mycolicibacterium iranicum</name>
    <name type="common">Mycobacterium iranicum</name>
    <dbReference type="NCBI Taxonomy" id="912594"/>
    <lineage>
        <taxon>Bacteria</taxon>
        <taxon>Bacillati</taxon>
        <taxon>Actinomycetota</taxon>
        <taxon>Actinomycetes</taxon>
        <taxon>Mycobacteriales</taxon>
        <taxon>Mycobacteriaceae</taxon>
        <taxon>Mycolicibacterium</taxon>
    </lineage>
</organism>
<dbReference type="EMBL" id="JAPQYE010000005">
    <property type="protein sequence ID" value="MCZ0728966.1"/>
    <property type="molecule type" value="Genomic_DNA"/>
</dbReference>
<dbReference type="Proteomes" id="UP000193622">
    <property type="component" value="Unassembled WGS sequence"/>
</dbReference>
<dbReference type="InterPro" id="IPR011335">
    <property type="entry name" value="Restrct_endonuc-II-like"/>
</dbReference>
<name>A0A1X1X0T4_MYCIR</name>
<evidence type="ECO:0000313" key="1">
    <source>
        <dbReference type="EMBL" id="MCZ0728966.1"/>
    </source>
</evidence>
<evidence type="ECO:0000313" key="4">
    <source>
        <dbReference type="Proteomes" id="UP001084650"/>
    </source>
</evidence>
<dbReference type="Gene3D" id="3.40.960.10">
    <property type="entry name" value="VSR Endonuclease"/>
    <property type="match status" value="1"/>
</dbReference>
<dbReference type="SUPFAM" id="SSF52980">
    <property type="entry name" value="Restriction endonuclease-like"/>
    <property type="match status" value="1"/>
</dbReference>
<comment type="caution">
    <text evidence="2">The sequence shown here is derived from an EMBL/GenBank/DDBJ whole genome shotgun (WGS) entry which is preliminary data.</text>
</comment>
<dbReference type="Proteomes" id="UP001084650">
    <property type="component" value="Unassembled WGS sequence"/>
</dbReference>
<sequence>MGKVIVGSEAIRAGTVTRGQLRWNYRSIFPDVYVRKDLEVTVAERSRGAYLWSRRRGVITGRAAAALHGARWIADTVPVEVIWANNHSPTGIVSRREPIAPGEITWHRGIPIAKPERAALDIGRHLARDEAVAHLDALARATGIAAPDILELTYRYKGSRGVRKCREAVALMDAGAESPQESRLRLTLIDLGFPRPFTQIPMVDASGYVFARLDMGWPDLKIAVEYDGEHHRTDDAQYRRDGRRLRRINAMGWIVIRVMKGDRRHEIKAWVQEAIAQREREAMAVKMSA</sequence>
<accession>A0A1X1X0T4</accession>
<evidence type="ECO:0000313" key="2">
    <source>
        <dbReference type="EMBL" id="ORV92496.1"/>
    </source>
</evidence>
<reference evidence="2 3" key="1">
    <citation type="submission" date="2016-01" db="EMBL/GenBank/DDBJ databases">
        <title>The new phylogeny of the genus Mycobacterium.</title>
        <authorList>
            <person name="Tarcisio F."/>
            <person name="Conor M."/>
            <person name="Antonella G."/>
            <person name="Elisabetta G."/>
            <person name="Giulia F.S."/>
            <person name="Sara T."/>
            <person name="Anna F."/>
            <person name="Clotilde B."/>
            <person name="Roberto B."/>
            <person name="Veronica D.S."/>
            <person name="Fabio R."/>
            <person name="Monica P."/>
            <person name="Olivier J."/>
            <person name="Enrico T."/>
            <person name="Nicola S."/>
        </authorList>
    </citation>
    <scope>NUCLEOTIDE SEQUENCE [LARGE SCALE GENOMIC DNA]</scope>
    <source>
        <strain evidence="2 3">DSM 45541</strain>
    </source>
</reference>
<evidence type="ECO:0000313" key="3">
    <source>
        <dbReference type="Proteomes" id="UP000193622"/>
    </source>
</evidence>
<protein>
    <recommendedName>
        <fullName evidence="5">DUF559 domain-containing protein</fullName>
    </recommendedName>
</protein>
<reference evidence="1" key="2">
    <citation type="submission" date="2022-12" db="EMBL/GenBank/DDBJ databases">
        <title>Whole genome sequence of Mycolicibacterium iranicum strain SBH312.</title>
        <authorList>
            <person name="Jani J."/>
            <person name="Arifin Mustapha Z."/>
            <person name="Ahmed K."/>
            <person name="Kai Ling C."/>
        </authorList>
    </citation>
    <scope>NUCLEOTIDE SEQUENCE</scope>
    <source>
        <strain evidence="1">SBH312</strain>
    </source>
</reference>
<evidence type="ECO:0008006" key="5">
    <source>
        <dbReference type="Google" id="ProtNLM"/>
    </source>
</evidence>
<keyword evidence="4" id="KW-1185">Reference proteome</keyword>
<dbReference type="AlphaFoldDB" id="A0A1X1X0T4"/>
<gene>
    <name evidence="2" type="ORF">AWC12_02680</name>
    <name evidence="1" type="ORF">OY187_12995</name>
</gene>